<keyword evidence="3" id="KW-0813">Transport</keyword>
<evidence type="ECO:0000256" key="3">
    <source>
        <dbReference type="ARBA" id="ARBA00022448"/>
    </source>
</evidence>
<dbReference type="SUPFAM" id="SSF53807">
    <property type="entry name" value="Helical backbone' metal receptor"/>
    <property type="match status" value="1"/>
</dbReference>
<keyword evidence="4" id="KW-0732">Signal</keyword>
<comment type="similarity">
    <text evidence="2">Belongs to the bacterial solute-binding protein 8 family.</text>
</comment>
<accession>A0A9D1GW25</accession>
<evidence type="ECO:0000256" key="1">
    <source>
        <dbReference type="ARBA" id="ARBA00004196"/>
    </source>
</evidence>
<evidence type="ECO:0000256" key="2">
    <source>
        <dbReference type="ARBA" id="ARBA00008814"/>
    </source>
</evidence>
<evidence type="ECO:0000256" key="4">
    <source>
        <dbReference type="ARBA" id="ARBA00022729"/>
    </source>
</evidence>
<dbReference type="GO" id="GO:0030288">
    <property type="term" value="C:outer membrane-bounded periplasmic space"/>
    <property type="evidence" value="ECO:0007669"/>
    <property type="project" value="TreeGrafter"/>
</dbReference>
<evidence type="ECO:0000259" key="6">
    <source>
        <dbReference type="PROSITE" id="PS50983"/>
    </source>
</evidence>
<dbReference type="InterPro" id="IPR051313">
    <property type="entry name" value="Bact_iron-sidero_bind"/>
</dbReference>
<dbReference type="Gene3D" id="3.40.50.1980">
    <property type="entry name" value="Nitrogenase molybdenum iron protein domain"/>
    <property type="match status" value="2"/>
</dbReference>
<dbReference type="PROSITE" id="PS51257">
    <property type="entry name" value="PROKAR_LIPOPROTEIN"/>
    <property type="match status" value="1"/>
</dbReference>
<evidence type="ECO:0000313" key="7">
    <source>
        <dbReference type="EMBL" id="HIT74846.1"/>
    </source>
</evidence>
<dbReference type="Pfam" id="PF01497">
    <property type="entry name" value="Peripla_BP_2"/>
    <property type="match status" value="1"/>
</dbReference>
<comment type="caution">
    <text evidence="7">The sequence shown here is derived from an EMBL/GenBank/DDBJ whole genome shotgun (WGS) entry which is preliminary data.</text>
</comment>
<dbReference type="InterPro" id="IPR002491">
    <property type="entry name" value="ABC_transptr_periplasmic_BD"/>
</dbReference>
<feature type="region of interest" description="Disordered" evidence="5">
    <location>
        <begin position="21"/>
        <end position="41"/>
    </location>
</feature>
<reference evidence="7" key="2">
    <citation type="journal article" date="2021" name="PeerJ">
        <title>Extensive microbial diversity within the chicken gut microbiome revealed by metagenomics and culture.</title>
        <authorList>
            <person name="Gilroy R."/>
            <person name="Ravi A."/>
            <person name="Getino M."/>
            <person name="Pursley I."/>
            <person name="Horton D.L."/>
            <person name="Alikhan N.F."/>
            <person name="Baker D."/>
            <person name="Gharbi K."/>
            <person name="Hall N."/>
            <person name="Watson M."/>
            <person name="Adriaenssens E.M."/>
            <person name="Foster-Nyarko E."/>
            <person name="Jarju S."/>
            <person name="Secka A."/>
            <person name="Antonio M."/>
            <person name="Oren A."/>
            <person name="Chaudhuri R.R."/>
            <person name="La Ragione R."/>
            <person name="Hildebrand F."/>
            <person name="Pallen M.J."/>
        </authorList>
    </citation>
    <scope>NUCLEOTIDE SEQUENCE</scope>
    <source>
        <strain evidence="7">ChiGjej1B1-24693</strain>
    </source>
</reference>
<dbReference type="PANTHER" id="PTHR30532">
    <property type="entry name" value="IRON III DICITRATE-BINDING PERIPLASMIC PROTEIN"/>
    <property type="match status" value="1"/>
</dbReference>
<protein>
    <submittedName>
        <fullName evidence="7">Iron-siderophore ABC transporter substrate-binding protein</fullName>
    </submittedName>
</protein>
<dbReference type="PANTHER" id="PTHR30532:SF24">
    <property type="entry name" value="FERRIC ENTEROBACTIN-BINDING PERIPLASMIC PROTEIN FEPB"/>
    <property type="match status" value="1"/>
</dbReference>
<feature type="domain" description="Fe/B12 periplasmic-binding" evidence="6">
    <location>
        <begin position="61"/>
        <end position="318"/>
    </location>
</feature>
<gene>
    <name evidence="7" type="ORF">IAA98_04605</name>
</gene>
<reference evidence="7" key="1">
    <citation type="submission" date="2020-10" db="EMBL/GenBank/DDBJ databases">
        <authorList>
            <person name="Gilroy R."/>
        </authorList>
    </citation>
    <scope>NUCLEOTIDE SEQUENCE</scope>
    <source>
        <strain evidence="7">ChiGjej1B1-24693</strain>
    </source>
</reference>
<dbReference type="PROSITE" id="PS50983">
    <property type="entry name" value="FE_B12_PBP"/>
    <property type="match status" value="1"/>
</dbReference>
<evidence type="ECO:0000313" key="8">
    <source>
        <dbReference type="Proteomes" id="UP000886842"/>
    </source>
</evidence>
<dbReference type="EMBL" id="DVLP01000141">
    <property type="protein sequence ID" value="HIT74846.1"/>
    <property type="molecule type" value="Genomic_DNA"/>
</dbReference>
<name>A0A9D1GW25_9ACTN</name>
<dbReference type="Proteomes" id="UP000886842">
    <property type="component" value="Unassembled WGS sequence"/>
</dbReference>
<organism evidence="7 8">
    <name type="scientific">Candidatus Avipropionibacterium avicola</name>
    <dbReference type="NCBI Taxonomy" id="2840701"/>
    <lineage>
        <taxon>Bacteria</taxon>
        <taxon>Bacillati</taxon>
        <taxon>Actinomycetota</taxon>
        <taxon>Actinomycetes</taxon>
        <taxon>Propionibacteriales</taxon>
        <taxon>Propionibacteriaceae</taxon>
        <taxon>Propionibacteriaceae incertae sedis</taxon>
        <taxon>Candidatus Avipropionibacterium</taxon>
    </lineage>
</organism>
<evidence type="ECO:0000256" key="5">
    <source>
        <dbReference type="SAM" id="MobiDB-lite"/>
    </source>
</evidence>
<sequence>MISRRALGGSTLLTLLAAGCSRGSGSSPESGPPVDPGRGDGFPVTLTHAFGTTTVEAAPQRVVTIGFNEQDFALALGVEPVGVREFLGYDAPNRPWAPEAVRGKQIPTVGSNELELETIAALEPDLILGIHSYIDRSTYDELSKLAPTLAQTADWAAGATPWDQQALQIGTALGRAEQAQSVIDEVRAQFEQARTEHPEFADKQAVFVFGASGGVYHLGGDDYRSGWLTDLGMVVDPTGGEVSLEKLADLDRDVLVAEGLSTEITESEVFTHLKVVREGRYAYLGEFDQDFAAALGFNSPLSLPFLLEVAVPRLAAATDGDPDTVPQPYPG</sequence>
<dbReference type="AlphaFoldDB" id="A0A9D1GW25"/>
<dbReference type="CDD" id="cd01146">
    <property type="entry name" value="FhuD"/>
    <property type="match status" value="1"/>
</dbReference>
<dbReference type="GO" id="GO:1901678">
    <property type="term" value="P:iron coordination entity transport"/>
    <property type="evidence" value="ECO:0007669"/>
    <property type="project" value="UniProtKB-ARBA"/>
</dbReference>
<proteinExistence type="inferred from homology"/>
<comment type="subcellular location">
    <subcellularLocation>
        <location evidence="1">Cell envelope</location>
    </subcellularLocation>
</comment>